<dbReference type="InterPro" id="IPR027417">
    <property type="entry name" value="P-loop_NTPase"/>
</dbReference>
<dbReference type="InterPro" id="IPR025669">
    <property type="entry name" value="AAA_dom"/>
</dbReference>
<dbReference type="PANTHER" id="PTHR13696:SF96">
    <property type="entry name" value="COBQ_COBB_MIND_PARA NUCLEOTIDE BINDING DOMAIN-CONTAINING PROTEIN"/>
    <property type="match status" value="1"/>
</dbReference>
<protein>
    <submittedName>
        <fullName evidence="2">Chromosome partitioning related protein ParA</fullName>
    </submittedName>
</protein>
<proteinExistence type="predicted"/>
<accession>A0A4R6Y3Z8</accession>
<gene>
    <name evidence="2" type="ORF">DFR44_1452</name>
</gene>
<feature type="domain" description="AAA" evidence="1">
    <location>
        <begin position="4"/>
        <end position="157"/>
    </location>
</feature>
<dbReference type="SUPFAM" id="SSF52540">
    <property type="entry name" value="P-loop containing nucleoside triphosphate hydrolases"/>
    <property type="match status" value="1"/>
</dbReference>
<evidence type="ECO:0000313" key="3">
    <source>
        <dbReference type="Proteomes" id="UP000294480"/>
    </source>
</evidence>
<organism evidence="2 3">
    <name type="scientific">Hydromonas duriensis</name>
    <dbReference type="NCBI Taxonomy" id="1527608"/>
    <lineage>
        <taxon>Bacteria</taxon>
        <taxon>Pseudomonadati</taxon>
        <taxon>Pseudomonadota</taxon>
        <taxon>Betaproteobacteria</taxon>
        <taxon>Burkholderiales</taxon>
        <taxon>Burkholderiaceae</taxon>
        <taxon>Hydromonas</taxon>
    </lineage>
</organism>
<dbReference type="EMBL" id="SNZE01000045">
    <property type="protein sequence ID" value="TDR27705.1"/>
    <property type="molecule type" value="Genomic_DNA"/>
</dbReference>
<dbReference type="InterPro" id="IPR050678">
    <property type="entry name" value="DNA_Partitioning_ATPase"/>
</dbReference>
<sequence>MYFVLSILSSKGGVGKTTNTANIGAVLADLGFRVLLIDADIQSSLSKYYELTYVAQGGLVEMIHDGVLRPEHISQTTIPNLSIVLSNDDAGKNVQFVLNDRVDAPLRIKNAINNPFIQENFDFILIDTQGALGRLQDAAAFASDILLSPVSPDVLSAKEFLAGTKVLLERFDQGKVMGWAAPTMKAFICKLDSTKNAREIAKDVNASFTELGGRVSMMKTAIRSAKAYPEAATARSPVHCHELVHPGKQESAYATMHRFVWELFPNLLHQYGTCFGNLTDEQLQAIADSNGLQLEEALPSTAQNAEVV</sequence>
<dbReference type="AlphaFoldDB" id="A0A4R6Y3Z8"/>
<evidence type="ECO:0000313" key="2">
    <source>
        <dbReference type="EMBL" id="TDR27705.1"/>
    </source>
</evidence>
<reference evidence="2 3" key="1">
    <citation type="submission" date="2019-03" db="EMBL/GenBank/DDBJ databases">
        <title>Genomic Encyclopedia of Type Strains, Phase IV (KMG-IV): sequencing the most valuable type-strain genomes for metagenomic binning, comparative biology and taxonomic classification.</title>
        <authorList>
            <person name="Goeker M."/>
        </authorList>
    </citation>
    <scope>NUCLEOTIDE SEQUENCE [LARGE SCALE GENOMIC DNA]</scope>
    <source>
        <strain evidence="2 3">DSM 102852</strain>
    </source>
</reference>
<evidence type="ECO:0000259" key="1">
    <source>
        <dbReference type="Pfam" id="PF13614"/>
    </source>
</evidence>
<dbReference type="Proteomes" id="UP000294480">
    <property type="component" value="Unassembled WGS sequence"/>
</dbReference>
<dbReference type="CDD" id="cd02042">
    <property type="entry name" value="ParAB_family"/>
    <property type="match status" value="1"/>
</dbReference>
<dbReference type="OrthoDB" id="5288747at2"/>
<comment type="caution">
    <text evidence="2">The sequence shown here is derived from an EMBL/GenBank/DDBJ whole genome shotgun (WGS) entry which is preliminary data.</text>
</comment>
<dbReference type="RefSeq" id="WP_133621607.1">
    <property type="nucleotide sequence ID" value="NZ_SNZE01000045.1"/>
</dbReference>
<dbReference type="Gene3D" id="3.40.50.300">
    <property type="entry name" value="P-loop containing nucleotide triphosphate hydrolases"/>
    <property type="match status" value="1"/>
</dbReference>
<name>A0A4R6Y3Z8_9BURK</name>
<dbReference type="Pfam" id="PF13614">
    <property type="entry name" value="AAA_31"/>
    <property type="match status" value="1"/>
</dbReference>
<keyword evidence="3" id="KW-1185">Reference proteome</keyword>
<dbReference type="PANTHER" id="PTHR13696">
    <property type="entry name" value="P-LOOP CONTAINING NUCLEOSIDE TRIPHOSPHATE HYDROLASE"/>
    <property type="match status" value="1"/>
</dbReference>